<dbReference type="AlphaFoldDB" id="A0A2S9JY47"/>
<reference evidence="2 3" key="1">
    <citation type="submission" date="2018-02" db="EMBL/GenBank/DDBJ databases">
        <title>The draft genome of Phyllobacterium myrsinacearum DSM5892.</title>
        <authorList>
            <person name="Li L."/>
            <person name="Liu L."/>
            <person name="Zhang X."/>
            <person name="Wang T."/>
        </authorList>
    </citation>
    <scope>NUCLEOTIDE SEQUENCE [LARGE SCALE GENOMIC DNA]</scope>
    <source>
        <strain evidence="2 3">DSM 5892</strain>
    </source>
</reference>
<evidence type="ECO:0000313" key="2">
    <source>
        <dbReference type="EMBL" id="PRD58270.1"/>
    </source>
</evidence>
<protein>
    <submittedName>
        <fullName evidence="2">PadR family transcriptional regulator</fullName>
    </submittedName>
</protein>
<name>A0A2S9JY47_9HYPH</name>
<organism evidence="2 3">
    <name type="scientific">Phyllobacterium myrsinacearum</name>
    <dbReference type="NCBI Taxonomy" id="28101"/>
    <lineage>
        <taxon>Bacteria</taxon>
        <taxon>Pseudomonadati</taxon>
        <taxon>Pseudomonadota</taxon>
        <taxon>Alphaproteobacteria</taxon>
        <taxon>Hyphomicrobiales</taxon>
        <taxon>Phyllobacteriaceae</taxon>
        <taxon>Phyllobacterium</taxon>
    </lineage>
</organism>
<sequence length="208" mass="22716">MKGECTMFRNCHHERHERDERFVIYGMGRGFGRHGGGHDGPGGGGRFGRRGGGGRVFASGDLRLVLLALVAERPRHGYELIKDIEELFGGAYAPSPGSVYPSLTFLEEIGQVTAAASEGSKKLYTITEEGLAYLAENKNLVDAVRTRMGMVARSMAGQRAPEAVAHAMDTLRTALHLHSHGWDAEEVDRVRKILEQAALDIESGKKKD</sequence>
<dbReference type="PANTHER" id="PTHR43252:SF7">
    <property type="entry name" value="TRANSCRIPTIONAL REGULATOR YQJI"/>
    <property type="match status" value="1"/>
</dbReference>
<accession>A0A2S9JY47</accession>
<gene>
    <name evidence="2" type="ORF">C5750_03835</name>
</gene>
<dbReference type="EMBL" id="PVBT01000001">
    <property type="protein sequence ID" value="PRD58270.1"/>
    <property type="molecule type" value="Genomic_DNA"/>
</dbReference>
<dbReference type="OrthoDB" id="9814826at2"/>
<feature type="domain" description="Transcription regulator PadR N-terminal" evidence="1">
    <location>
        <begin position="66"/>
        <end position="136"/>
    </location>
</feature>
<evidence type="ECO:0000313" key="3">
    <source>
        <dbReference type="Proteomes" id="UP000238563"/>
    </source>
</evidence>
<dbReference type="Gene3D" id="1.10.10.10">
    <property type="entry name" value="Winged helix-like DNA-binding domain superfamily/Winged helix DNA-binding domain"/>
    <property type="match status" value="1"/>
</dbReference>
<dbReference type="SUPFAM" id="SSF46785">
    <property type="entry name" value="Winged helix' DNA-binding domain"/>
    <property type="match status" value="1"/>
</dbReference>
<dbReference type="InterPro" id="IPR005149">
    <property type="entry name" value="Tscrpt_reg_PadR_N"/>
</dbReference>
<dbReference type="InterPro" id="IPR036388">
    <property type="entry name" value="WH-like_DNA-bd_sf"/>
</dbReference>
<keyword evidence="3" id="KW-1185">Reference proteome</keyword>
<dbReference type="Pfam" id="PF03551">
    <property type="entry name" value="PadR"/>
    <property type="match status" value="1"/>
</dbReference>
<comment type="caution">
    <text evidence="2">The sequence shown here is derived from an EMBL/GenBank/DDBJ whole genome shotgun (WGS) entry which is preliminary data.</text>
</comment>
<dbReference type="Proteomes" id="UP000238563">
    <property type="component" value="Unassembled WGS sequence"/>
</dbReference>
<dbReference type="PANTHER" id="PTHR43252">
    <property type="entry name" value="TRANSCRIPTIONAL REGULATOR YQJI"/>
    <property type="match status" value="1"/>
</dbReference>
<dbReference type="InterPro" id="IPR036390">
    <property type="entry name" value="WH_DNA-bd_sf"/>
</dbReference>
<proteinExistence type="predicted"/>
<evidence type="ECO:0000259" key="1">
    <source>
        <dbReference type="Pfam" id="PF03551"/>
    </source>
</evidence>